<feature type="compositionally biased region" description="Basic and acidic residues" evidence="1">
    <location>
        <begin position="156"/>
        <end position="169"/>
    </location>
</feature>
<evidence type="ECO:0000313" key="3">
    <source>
        <dbReference type="EMBL" id="BDR52542.1"/>
    </source>
</evidence>
<dbReference type="Pfam" id="PF01381">
    <property type="entry name" value="HTH_3"/>
    <property type="match status" value="1"/>
</dbReference>
<dbReference type="SMART" id="SM00530">
    <property type="entry name" value="HTH_XRE"/>
    <property type="match status" value="1"/>
</dbReference>
<evidence type="ECO:0000313" key="4">
    <source>
        <dbReference type="Proteomes" id="UP001321766"/>
    </source>
</evidence>
<evidence type="ECO:0000256" key="1">
    <source>
        <dbReference type="SAM" id="MobiDB-lite"/>
    </source>
</evidence>
<proteinExistence type="predicted"/>
<feature type="compositionally biased region" description="Polar residues" evidence="1">
    <location>
        <begin position="126"/>
        <end position="153"/>
    </location>
</feature>
<dbReference type="EMBL" id="AP026798">
    <property type="protein sequence ID" value="BDR52542.1"/>
    <property type="molecule type" value="Genomic_DNA"/>
</dbReference>
<keyword evidence="4" id="KW-1185">Reference proteome</keyword>
<gene>
    <name evidence="3" type="ORF">KIM372_04490</name>
</gene>
<feature type="domain" description="HTH cro/C1-type" evidence="2">
    <location>
        <begin position="26"/>
        <end position="79"/>
    </location>
</feature>
<dbReference type="Gene3D" id="1.10.260.40">
    <property type="entry name" value="lambda repressor-like DNA-binding domains"/>
    <property type="match status" value="1"/>
</dbReference>
<sequence>MPNATYDYEELAYDLYEASSELLDGLVAMRKQRRMTQQQLAEEMNVSQSYISKIENGQAELTTILTDYALEVGVRIDYHLEPAEKKPNGKRNFVITHATFDEPVFDASHAGDVSVRIMKIDVTTSLPSSGKSERANTSSISLAKSKQTGSWNVTIKDPKREKELADARQ</sequence>
<organism evidence="3 4">
    <name type="scientific">Bombiscardovia nodaiensis</name>
    <dbReference type="NCBI Taxonomy" id="2932181"/>
    <lineage>
        <taxon>Bacteria</taxon>
        <taxon>Bacillati</taxon>
        <taxon>Actinomycetota</taxon>
        <taxon>Actinomycetes</taxon>
        <taxon>Bifidobacteriales</taxon>
        <taxon>Bifidobacteriaceae</taxon>
        <taxon>Bombiscardovia</taxon>
    </lineage>
</organism>
<dbReference type="InterPro" id="IPR010982">
    <property type="entry name" value="Lambda_DNA-bd_dom_sf"/>
</dbReference>
<dbReference type="SUPFAM" id="SSF47413">
    <property type="entry name" value="lambda repressor-like DNA-binding domains"/>
    <property type="match status" value="1"/>
</dbReference>
<dbReference type="PROSITE" id="PS50943">
    <property type="entry name" value="HTH_CROC1"/>
    <property type="match status" value="1"/>
</dbReference>
<protein>
    <recommendedName>
        <fullName evidence="2">HTH cro/C1-type domain-containing protein</fullName>
    </recommendedName>
</protein>
<accession>A0ABM8B6S7</accession>
<dbReference type="InterPro" id="IPR001387">
    <property type="entry name" value="Cro/C1-type_HTH"/>
</dbReference>
<dbReference type="CDD" id="cd00093">
    <property type="entry name" value="HTH_XRE"/>
    <property type="match status" value="1"/>
</dbReference>
<reference evidence="3 4" key="1">
    <citation type="journal article" date="2023" name="Microbiol. Spectr.">
        <title>Symbiosis of Carpenter Bees with Uncharacterized Lactic Acid Bacteria Showing NAD Auxotrophy.</title>
        <authorList>
            <person name="Kawasaki S."/>
            <person name="Ozawa K."/>
            <person name="Mori T."/>
            <person name="Yamamoto A."/>
            <person name="Ito M."/>
            <person name="Ohkuma M."/>
            <person name="Sakamoto M."/>
            <person name="Matsutani M."/>
        </authorList>
    </citation>
    <scope>NUCLEOTIDE SEQUENCE [LARGE SCALE GENOMIC DNA]</scope>
    <source>
        <strain evidence="3 4">Kim37-2</strain>
    </source>
</reference>
<name>A0ABM8B6S7_9BIFI</name>
<feature type="region of interest" description="Disordered" evidence="1">
    <location>
        <begin position="126"/>
        <end position="169"/>
    </location>
</feature>
<evidence type="ECO:0000259" key="2">
    <source>
        <dbReference type="PROSITE" id="PS50943"/>
    </source>
</evidence>
<dbReference type="Proteomes" id="UP001321766">
    <property type="component" value="Chromosome"/>
</dbReference>